<feature type="region of interest" description="Disordered" evidence="1">
    <location>
        <begin position="92"/>
        <end position="119"/>
    </location>
</feature>
<dbReference type="InterPro" id="IPR029069">
    <property type="entry name" value="HotDog_dom_sf"/>
</dbReference>
<dbReference type="Proteomes" id="UP001215151">
    <property type="component" value="Unassembled WGS sequence"/>
</dbReference>
<dbReference type="PANTHER" id="PTHR31793:SF39">
    <property type="entry name" value="THIOESTERASE_THIOL ESTER DEHYDRASE-ISOMERASE"/>
    <property type="match status" value="1"/>
</dbReference>
<proteinExistence type="predicted"/>
<dbReference type="Pfam" id="PF13279">
    <property type="entry name" value="4HBT_2"/>
    <property type="match status" value="1"/>
</dbReference>
<dbReference type="AlphaFoldDB" id="A0AAD7U3Z5"/>
<protein>
    <recommendedName>
        <fullName evidence="4">Thioesterase/thiol ester dehydrase-isomerase</fullName>
    </recommendedName>
</protein>
<evidence type="ECO:0000313" key="2">
    <source>
        <dbReference type="EMBL" id="KAJ8496041.1"/>
    </source>
</evidence>
<name>A0AAD7U3Z5_9APHY</name>
<organism evidence="2 3">
    <name type="scientific">Trametes cubensis</name>
    <dbReference type="NCBI Taxonomy" id="1111947"/>
    <lineage>
        <taxon>Eukaryota</taxon>
        <taxon>Fungi</taxon>
        <taxon>Dikarya</taxon>
        <taxon>Basidiomycota</taxon>
        <taxon>Agaricomycotina</taxon>
        <taxon>Agaricomycetes</taxon>
        <taxon>Polyporales</taxon>
        <taxon>Polyporaceae</taxon>
        <taxon>Trametes</taxon>
    </lineage>
</organism>
<sequence length="300" mass="33756">MHQTSASARVLRERRALAPTPRTHFPVTESDLAANSEPDMRMTCSHTGSIAGLFACSELESRDVSLFFLVVVKGPRHVRYSSIRALQDRFKDPTSPFHIAPGTQGPESPDPPTEELSPAEEGRAKFIELGFDPDSFWEQPIVWGDHDSFQHVNNVRYLRFFESGRIHWMRALGQEIGGPAKAEAMIKGKGVSLILKSISLDYKRPVVYPDTLLVAHKPHPGPLRTSSQVDSPEITTRRQAKTHFHVMGAIWSYAQRRIVTESDSVLVWYDYDKLTKCDPGEEARAVLQRRMNLGKAARDP</sequence>
<keyword evidence="3" id="KW-1185">Reference proteome</keyword>
<accession>A0AAD7U3Z5</accession>
<gene>
    <name evidence="2" type="ORF">ONZ51_g1332</name>
</gene>
<dbReference type="EMBL" id="JAPEVG010000018">
    <property type="protein sequence ID" value="KAJ8496041.1"/>
    <property type="molecule type" value="Genomic_DNA"/>
</dbReference>
<dbReference type="GO" id="GO:0047617">
    <property type="term" value="F:fatty acyl-CoA hydrolase activity"/>
    <property type="evidence" value="ECO:0007669"/>
    <property type="project" value="TreeGrafter"/>
</dbReference>
<evidence type="ECO:0008006" key="4">
    <source>
        <dbReference type="Google" id="ProtNLM"/>
    </source>
</evidence>
<dbReference type="InterPro" id="IPR050563">
    <property type="entry name" value="4-hydroxybenzoyl-CoA_TE"/>
</dbReference>
<reference evidence="2" key="1">
    <citation type="submission" date="2022-11" db="EMBL/GenBank/DDBJ databases">
        <title>Genome Sequence of Cubamyces cubensis.</title>
        <authorList>
            <person name="Buettner E."/>
        </authorList>
    </citation>
    <scope>NUCLEOTIDE SEQUENCE</scope>
    <source>
        <strain evidence="2">MPL-01</strain>
    </source>
</reference>
<dbReference type="Gene3D" id="3.10.129.10">
    <property type="entry name" value="Hotdog Thioesterase"/>
    <property type="match status" value="1"/>
</dbReference>
<comment type="caution">
    <text evidence="2">The sequence shown here is derived from an EMBL/GenBank/DDBJ whole genome shotgun (WGS) entry which is preliminary data.</text>
</comment>
<evidence type="ECO:0000313" key="3">
    <source>
        <dbReference type="Proteomes" id="UP001215151"/>
    </source>
</evidence>
<dbReference type="SUPFAM" id="SSF54637">
    <property type="entry name" value="Thioesterase/thiol ester dehydrase-isomerase"/>
    <property type="match status" value="1"/>
</dbReference>
<dbReference type="PANTHER" id="PTHR31793">
    <property type="entry name" value="4-HYDROXYBENZOYL-COA THIOESTERASE FAMILY MEMBER"/>
    <property type="match status" value="1"/>
</dbReference>
<evidence type="ECO:0000256" key="1">
    <source>
        <dbReference type="SAM" id="MobiDB-lite"/>
    </source>
</evidence>
<dbReference type="CDD" id="cd00586">
    <property type="entry name" value="4HBT"/>
    <property type="match status" value="1"/>
</dbReference>